<dbReference type="InterPro" id="IPR050966">
    <property type="entry name" value="Glutamyl_endopeptidase"/>
</dbReference>
<evidence type="ECO:0000256" key="3">
    <source>
        <dbReference type="ARBA" id="ARBA00022729"/>
    </source>
</evidence>
<evidence type="ECO:0000256" key="4">
    <source>
        <dbReference type="ARBA" id="ARBA00022801"/>
    </source>
</evidence>
<dbReference type="PROSITE" id="PS00134">
    <property type="entry name" value="TRYPSIN_HIS"/>
    <property type="match status" value="1"/>
</dbReference>
<sequence>MALEAILGTDERVRITDTSSYPYRAIASLLITANDGAQFVGTGWFVSPRTLITAGHCVYVKNSGRPNREGWVKSIQVMPGRNGAALPFGSVTSSRFWTVKGWADTGDESFDYAAIIVPNELGGKVGWFGYGVFPDAVLKDAILNVAGYPVDKKGAEQGTLWHDSRKTAALGSTKVNYEIDTVGGQSGAPAYMIRDGARYVVAVHAYGGVVTNSGTRITAAVMENISAWRS</sequence>
<dbReference type="PRINTS" id="PR00839">
    <property type="entry name" value="V8PROTEASE"/>
</dbReference>
<keyword evidence="2 6" id="KW-0645">Protease</keyword>
<dbReference type="OrthoDB" id="267336at2"/>
<gene>
    <name evidence="7" type="ORF">C7I55_00805</name>
</gene>
<name>A0A2P7R059_9SPHN</name>
<dbReference type="InterPro" id="IPR043504">
    <property type="entry name" value="Peptidase_S1_PA_chymotrypsin"/>
</dbReference>
<dbReference type="GO" id="GO:0006508">
    <property type="term" value="P:proteolysis"/>
    <property type="evidence" value="ECO:0007669"/>
    <property type="project" value="UniProtKB-KW"/>
</dbReference>
<reference evidence="7 8" key="1">
    <citation type="submission" date="2018-03" db="EMBL/GenBank/DDBJ databases">
        <title>The draft genome of Sphingosinicella sp. GL-C-18.</title>
        <authorList>
            <person name="Liu L."/>
            <person name="Li L."/>
            <person name="Liang L."/>
            <person name="Zhang X."/>
            <person name="Wang T."/>
        </authorList>
    </citation>
    <scope>NUCLEOTIDE SEQUENCE [LARGE SCALE GENOMIC DNA]</scope>
    <source>
        <strain evidence="7 8">GL-C-18</strain>
    </source>
</reference>
<dbReference type="EMBL" id="PXYI01000001">
    <property type="protein sequence ID" value="PSJ43583.1"/>
    <property type="molecule type" value="Genomic_DNA"/>
</dbReference>
<keyword evidence="3" id="KW-0732">Signal</keyword>
<accession>A0A2P7R059</accession>
<dbReference type="PANTHER" id="PTHR15462:SF8">
    <property type="entry name" value="SERINE PROTEASE"/>
    <property type="match status" value="1"/>
</dbReference>
<dbReference type="InterPro" id="IPR018114">
    <property type="entry name" value="TRYPSIN_HIS"/>
</dbReference>
<dbReference type="InterPro" id="IPR009003">
    <property type="entry name" value="Peptidase_S1_PA"/>
</dbReference>
<keyword evidence="8" id="KW-1185">Reference proteome</keyword>
<evidence type="ECO:0000256" key="6">
    <source>
        <dbReference type="RuleBase" id="RU004296"/>
    </source>
</evidence>
<proteinExistence type="inferred from homology"/>
<dbReference type="SUPFAM" id="SSF50494">
    <property type="entry name" value="Trypsin-like serine proteases"/>
    <property type="match status" value="1"/>
</dbReference>
<evidence type="ECO:0000256" key="2">
    <source>
        <dbReference type="ARBA" id="ARBA00022670"/>
    </source>
</evidence>
<keyword evidence="5 6" id="KW-0720">Serine protease</keyword>
<keyword evidence="4 6" id="KW-0378">Hydrolase</keyword>
<dbReference type="PANTHER" id="PTHR15462">
    <property type="entry name" value="SERINE PROTEASE"/>
    <property type="match status" value="1"/>
</dbReference>
<dbReference type="Proteomes" id="UP000241167">
    <property type="component" value="Unassembled WGS sequence"/>
</dbReference>
<evidence type="ECO:0000313" key="7">
    <source>
        <dbReference type="EMBL" id="PSJ43583.1"/>
    </source>
</evidence>
<evidence type="ECO:0000256" key="5">
    <source>
        <dbReference type="ARBA" id="ARBA00022825"/>
    </source>
</evidence>
<comment type="caution">
    <text evidence="7">The sequence shown here is derived from an EMBL/GenBank/DDBJ whole genome shotgun (WGS) entry which is preliminary data.</text>
</comment>
<dbReference type="GO" id="GO:0004252">
    <property type="term" value="F:serine-type endopeptidase activity"/>
    <property type="evidence" value="ECO:0007669"/>
    <property type="project" value="InterPro"/>
</dbReference>
<dbReference type="InterPro" id="IPR008256">
    <property type="entry name" value="Peptidase_S1B"/>
</dbReference>
<dbReference type="Gene3D" id="2.40.10.10">
    <property type="entry name" value="Trypsin-like serine proteases"/>
    <property type="match status" value="2"/>
</dbReference>
<evidence type="ECO:0000256" key="1">
    <source>
        <dbReference type="ARBA" id="ARBA00008764"/>
    </source>
</evidence>
<protein>
    <recommendedName>
        <fullName evidence="6">Serine protease</fullName>
        <ecNumber evidence="6">3.4.21.-</ecNumber>
    </recommendedName>
</protein>
<organism evidence="7 8">
    <name type="scientific">Allosphingosinicella deserti</name>
    <dbReference type="NCBI Taxonomy" id="2116704"/>
    <lineage>
        <taxon>Bacteria</taxon>
        <taxon>Pseudomonadati</taxon>
        <taxon>Pseudomonadota</taxon>
        <taxon>Alphaproteobacteria</taxon>
        <taxon>Sphingomonadales</taxon>
        <taxon>Sphingomonadaceae</taxon>
        <taxon>Allosphingosinicella</taxon>
    </lineage>
</organism>
<comment type="similarity">
    <text evidence="1 6">Belongs to the peptidase S1B family.</text>
</comment>
<dbReference type="EC" id="3.4.21.-" evidence="6"/>
<evidence type="ECO:0000313" key="8">
    <source>
        <dbReference type="Proteomes" id="UP000241167"/>
    </source>
</evidence>
<dbReference type="AlphaFoldDB" id="A0A2P7R059"/>